<dbReference type="Pfam" id="PF00152">
    <property type="entry name" value="tRNA-synt_2"/>
    <property type="match status" value="1"/>
</dbReference>
<keyword evidence="4" id="KW-0648">Protein biosynthesis</keyword>
<keyword evidence="2" id="KW-0547">Nucleotide-binding</keyword>
<dbReference type="Gene3D" id="3.30.930.10">
    <property type="entry name" value="Bira Bifunctional Protein, Domain 2"/>
    <property type="match status" value="1"/>
</dbReference>
<feature type="region of interest" description="Disordered" evidence="6">
    <location>
        <begin position="1"/>
        <end position="33"/>
    </location>
</feature>
<keyword evidence="9" id="KW-1185">Reference proteome</keyword>
<dbReference type="Proteomes" id="UP001271723">
    <property type="component" value="Unassembled WGS sequence"/>
</dbReference>
<dbReference type="PANTHER" id="PTHR22594:SF34">
    <property type="entry name" value="ASPARAGINE--TRNA LIGASE, MITOCHONDRIAL-RELATED"/>
    <property type="match status" value="1"/>
</dbReference>
<proteinExistence type="predicted"/>
<keyword evidence="5" id="KW-0030">Aminoacyl-tRNA synthetase</keyword>
<evidence type="ECO:0000256" key="6">
    <source>
        <dbReference type="SAM" id="MobiDB-lite"/>
    </source>
</evidence>
<evidence type="ECO:0000256" key="2">
    <source>
        <dbReference type="ARBA" id="ARBA00022741"/>
    </source>
</evidence>
<dbReference type="SUPFAM" id="SSF55681">
    <property type="entry name" value="Class II aaRS and biotin synthetases"/>
    <property type="match status" value="1"/>
</dbReference>
<dbReference type="EMBL" id="JARAVY010000009">
    <property type="protein sequence ID" value="MDX2911625.1"/>
    <property type="molecule type" value="Genomic_DNA"/>
</dbReference>
<keyword evidence="3" id="KW-0067">ATP-binding</keyword>
<dbReference type="InterPro" id="IPR045864">
    <property type="entry name" value="aa-tRNA-synth_II/BPL/LPL"/>
</dbReference>
<dbReference type="InterPro" id="IPR006195">
    <property type="entry name" value="aa-tRNA-synth_II"/>
</dbReference>
<feature type="domain" description="Aminoacyl-transfer RNA synthetases class-II family profile" evidence="7">
    <location>
        <begin position="129"/>
        <end position="346"/>
    </location>
</feature>
<evidence type="ECO:0000313" key="9">
    <source>
        <dbReference type="Proteomes" id="UP001271723"/>
    </source>
</evidence>
<reference evidence="8 9" key="1">
    <citation type="journal article" date="2023" name="Microb. Genom.">
        <title>Mesoterricola silvestris gen. nov., sp. nov., Mesoterricola sediminis sp. nov., Geothrix oryzae sp. nov., Geothrix edaphica sp. nov., Geothrix rubra sp. nov., and Geothrix limicola sp. nov., six novel members of Acidobacteriota isolated from soils.</title>
        <authorList>
            <person name="Weisberg A.J."/>
            <person name="Pearce E."/>
            <person name="Kramer C.G."/>
            <person name="Chang J.H."/>
            <person name="Clarke C.R."/>
        </authorList>
    </citation>
    <scope>NUCLEOTIDE SEQUENCE [LARGE SCALE GENOMIC DNA]</scope>
    <source>
        <strain evidence="8 9">NRRL_B-2795</strain>
    </source>
</reference>
<accession>A0ABU4L8F7</accession>
<dbReference type="InterPro" id="IPR004364">
    <property type="entry name" value="Aa-tRNA-synt_II"/>
</dbReference>
<evidence type="ECO:0000313" key="8">
    <source>
        <dbReference type="EMBL" id="MDX2911625.1"/>
    </source>
</evidence>
<keyword evidence="1" id="KW-0436">Ligase</keyword>
<evidence type="ECO:0000256" key="5">
    <source>
        <dbReference type="ARBA" id="ARBA00023146"/>
    </source>
</evidence>
<evidence type="ECO:0000259" key="7">
    <source>
        <dbReference type="PROSITE" id="PS50862"/>
    </source>
</evidence>
<protein>
    <submittedName>
        <fullName evidence="8">Asparagine synthetase A</fullName>
    </submittedName>
</protein>
<gene>
    <name evidence="8" type="ORF">PV517_23430</name>
</gene>
<evidence type="ECO:0000256" key="4">
    <source>
        <dbReference type="ARBA" id="ARBA00022917"/>
    </source>
</evidence>
<dbReference type="PROSITE" id="PS50862">
    <property type="entry name" value="AA_TRNA_LIGASE_II"/>
    <property type="match status" value="1"/>
</dbReference>
<dbReference type="PANTHER" id="PTHR22594">
    <property type="entry name" value="ASPARTYL/LYSYL-TRNA SYNTHETASE"/>
    <property type="match status" value="1"/>
</dbReference>
<sequence>MSQASDLLDASPDDGAARSREERTRPPGLWADPEAHLTSAAEHPWYRIVTAVNASVLDSTSAFYQSRNVSPVLMPVTVSSVSSPMGLGSDSLPVQIDLLGDRTYLADSMQFQLEFMLRHGLQGAYYVMPTFRGEDADSTHLNQFFHSEAEIRGGQDEVMSLVEAYVAALTEGLLRGAVGAQVERCAGTTDHLEDLLNQSEFPRITYDEAQDLLGSNAFTAKVPGAPAITRRGEQALIEHFRGAVWLTAPPSLTVPFYQRVDERGRAHSADLLLGIGEVAGCGARHINGEETRQALADHLIPESDYTWYVRMKDDYPLETAGFGLGLERFLLWVLQHDDIRDLHVMPRIAGNRSWV</sequence>
<evidence type="ECO:0000256" key="1">
    <source>
        <dbReference type="ARBA" id="ARBA00022598"/>
    </source>
</evidence>
<feature type="compositionally biased region" description="Basic and acidic residues" evidence="6">
    <location>
        <begin position="15"/>
        <end position="25"/>
    </location>
</feature>
<comment type="caution">
    <text evidence="8">The sequence shown here is derived from an EMBL/GenBank/DDBJ whole genome shotgun (WGS) entry which is preliminary data.</text>
</comment>
<dbReference type="RefSeq" id="WP_179203094.1">
    <property type="nucleotide sequence ID" value="NZ_JAGJBZ010000003.1"/>
</dbReference>
<evidence type="ECO:0000256" key="3">
    <source>
        <dbReference type="ARBA" id="ARBA00022840"/>
    </source>
</evidence>
<name>A0ABU4L8F7_9ACTN</name>
<organism evidence="8 9">
    <name type="scientific">Streptomyces griseiscabiei</name>
    <dbReference type="NCBI Taxonomy" id="2993540"/>
    <lineage>
        <taxon>Bacteria</taxon>
        <taxon>Bacillati</taxon>
        <taxon>Actinomycetota</taxon>
        <taxon>Actinomycetes</taxon>
        <taxon>Kitasatosporales</taxon>
        <taxon>Streptomycetaceae</taxon>
        <taxon>Streptomyces</taxon>
    </lineage>
</organism>